<comment type="caution">
    <text evidence="1">The sequence shown here is derived from an EMBL/GenBank/DDBJ whole genome shotgun (WGS) entry which is preliminary data.</text>
</comment>
<evidence type="ECO:0000313" key="2">
    <source>
        <dbReference type="Proteomes" id="UP001634007"/>
    </source>
</evidence>
<keyword evidence="2" id="KW-1185">Reference proteome</keyword>
<gene>
    <name evidence="1" type="ORF">ACJRO7_029588</name>
</gene>
<proteinExistence type="predicted"/>
<sequence length="102" mass="11263">MSWPPSDAAFMAHGHLIPFLTPTGRIHRQIPLATTPLNLHYLSSTMSPDSTSFHSAAPTESTENLPPDQMVRHCSIRPCLSPFPSSTSFPHNRRRGAARLFA</sequence>
<protein>
    <submittedName>
        <fullName evidence="1">Uncharacterized protein</fullName>
    </submittedName>
</protein>
<name>A0ABD3JAH4_EUCGL</name>
<organism evidence="1 2">
    <name type="scientific">Eucalyptus globulus</name>
    <name type="common">Tasmanian blue gum</name>
    <dbReference type="NCBI Taxonomy" id="34317"/>
    <lineage>
        <taxon>Eukaryota</taxon>
        <taxon>Viridiplantae</taxon>
        <taxon>Streptophyta</taxon>
        <taxon>Embryophyta</taxon>
        <taxon>Tracheophyta</taxon>
        <taxon>Spermatophyta</taxon>
        <taxon>Magnoliopsida</taxon>
        <taxon>eudicotyledons</taxon>
        <taxon>Gunneridae</taxon>
        <taxon>Pentapetalae</taxon>
        <taxon>rosids</taxon>
        <taxon>malvids</taxon>
        <taxon>Myrtales</taxon>
        <taxon>Myrtaceae</taxon>
        <taxon>Myrtoideae</taxon>
        <taxon>Eucalypteae</taxon>
        <taxon>Eucalyptus</taxon>
    </lineage>
</organism>
<dbReference type="EMBL" id="JBJKBG010000008">
    <property type="protein sequence ID" value="KAL3724442.1"/>
    <property type="molecule type" value="Genomic_DNA"/>
</dbReference>
<reference evidence="1 2" key="1">
    <citation type="submission" date="2024-11" db="EMBL/GenBank/DDBJ databases">
        <title>Chromosome-level genome assembly of Eucalyptus globulus Labill. provides insights into its genome evolution.</title>
        <authorList>
            <person name="Li X."/>
        </authorList>
    </citation>
    <scope>NUCLEOTIDE SEQUENCE [LARGE SCALE GENOMIC DNA]</scope>
    <source>
        <strain evidence="1">CL2024</strain>
        <tissue evidence="1">Fresh tender leaves</tissue>
    </source>
</reference>
<accession>A0ABD3JAH4</accession>
<dbReference type="Proteomes" id="UP001634007">
    <property type="component" value="Unassembled WGS sequence"/>
</dbReference>
<dbReference type="AlphaFoldDB" id="A0ABD3JAH4"/>
<evidence type="ECO:0000313" key="1">
    <source>
        <dbReference type="EMBL" id="KAL3724442.1"/>
    </source>
</evidence>